<evidence type="ECO:0000313" key="2">
    <source>
        <dbReference type="EMBL" id="MWB97843.1"/>
    </source>
</evidence>
<keyword evidence="1" id="KW-0812">Transmembrane</keyword>
<organism evidence="2 3">
    <name type="scientific">Agromyces seonyuensis</name>
    <dbReference type="NCBI Taxonomy" id="2662446"/>
    <lineage>
        <taxon>Bacteria</taxon>
        <taxon>Bacillati</taxon>
        <taxon>Actinomycetota</taxon>
        <taxon>Actinomycetes</taxon>
        <taxon>Micrococcales</taxon>
        <taxon>Microbacteriaceae</taxon>
        <taxon>Agromyces</taxon>
    </lineage>
</organism>
<feature type="transmembrane region" description="Helical" evidence="1">
    <location>
        <begin position="111"/>
        <end position="134"/>
    </location>
</feature>
<evidence type="ECO:0000313" key="3">
    <source>
        <dbReference type="Proteomes" id="UP000438182"/>
    </source>
</evidence>
<protein>
    <recommendedName>
        <fullName evidence="4">DUF1440 domain-containing protein</fullName>
    </recommendedName>
</protein>
<dbReference type="AlphaFoldDB" id="A0A6I4NUD4"/>
<dbReference type="EMBL" id="WSTA01000013">
    <property type="protein sequence ID" value="MWB97843.1"/>
    <property type="molecule type" value="Genomic_DNA"/>
</dbReference>
<feature type="transmembrane region" description="Helical" evidence="1">
    <location>
        <begin position="146"/>
        <end position="163"/>
    </location>
</feature>
<gene>
    <name evidence="2" type="ORF">GB864_04660</name>
</gene>
<comment type="caution">
    <text evidence="2">The sequence shown here is derived from an EMBL/GenBank/DDBJ whole genome shotgun (WGS) entry which is preliminary data.</text>
</comment>
<keyword evidence="1" id="KW-0472">Membrane</keyword>
<evidence type="ECO:0008006" key="4">
    <source>
        <dbReference type="Google" id="ProtNLM"/>
    </source>
</evidence>
<keyword evidence="1" id="KW-1133">Transmembrane helix</keyword>
<sequence length="165" mass="17822">MKLVTTAAAGVLAGAVGTLAMDLVWYRRYRRSGGTERFLAWEFAEDTTSWETASAPGQVGLRAFRVALRRTPPDTWARPTTNLVHWATGAGWGVAYALARRSVVRSEAAAAALGPAAWLTSYATLPLLGVYRPIWKYDARTLARDLGAHTIFGLATATTLAAVDR</sequence>
<name>A0A6I4NUD4_9MICO</name>
<evidence type="ECO:0000256" key="1">
    <source>
        <dbReference type="SAM" id="Phobius"/>
    </source>
</evidence>
<keyword evidence="3" id="KW-1185">Reference proteome</keyword>
<dbReference type="Proteomes" id="UP000438182">
    <property type="component" value="Unassembled WGS sequence"/>
</dbReference>
<proteinExistence type="predicted"/>
<reference evidence="2 3" key="1">
    <citation type="submission" date="2019-12" db="EMBL/GenBank/DDBJ databases">
        <authorList>
            <person name="Kim Y.S."/>
        </authorList>
    </citation>
    <scope>NUCLEOTIDE SEQUENCE [LARGE SCALE GENOMIC DNA]</scope>
    <source>
        <strain evidence="2 3">MMS17-SY077</strain>
    </source>
</reference>
<accession>A0A6I4NUD4</accession>
<dbReference type="RefSeq" id="WP_160423184.1">
    <property type="nucleotide sequence ID" value="NZ_WSTA01000013.1"/>
</dbReference>